<reference evidence="2 3" key="1">
    <citation type="submission" date="2015-04" db="EMBL/GenBank/DDBJ databases">
        <title>Lasius niger genome sequencing.</title>
        <authorList>
            <person name="Konorov E.A."/>
            <person name="Nikitin M.A."/>
            <person name="Kirill M.V."/>
            <person name="Chang P."/>
        </authorList>
    </citation>
    <scope>NUCLEOTIDE SEQUENCE [LARGE SCALE GENOMIC DNA]</scope>
    <source>
        <tissue evidence="2">Whole</tissue>
    </source>
</reference>
<dbReference type="OrthoDB" id="120726at2759"/>
<evidence type="ECO:0000256" key="1">
    <source>
        <dbReference type="SAM" id="MobiDB-lite"/>
    </source>
</evidence>
<evidence type="ECO:0000313" key="3">
    <source>
        <dbReference type="Proteomes" id="UP000036403"/>
    </source>
</evidence>
<protein>
    <recommendedName>
        <fullName evidence="4">GIY-YIG domain-containing protein</fullName>
    </recommendedName>
</protein>
<proteinExistence type="predicted"/>
<dbReference type="AlphaFoldDB" id="A0A0J7JVK0"/>
<gene>
    <name evidence="2" type="ORF">RF55_24029</name>
</gene>
<keyword evidence="3" id="KW-1185">Reference proteome</keyword>
<dbReference type="PaxDb" id="67767-A0A0J7JVK0"/>
<feature type="non-terminal residue" evidence="2">
    <location>
        <position position="303"/>
    </location>
</feature>
<accession>A0A0J7JVK0</accession>
<evidence type="ECO:0008006" key="4">
    <source>
        <dbReference type="Google" id="ProtNLM"/>
    </source>
</evidence>
<comment type="caution">
    <text evidence="2">The sequence shown here is derived from an EMBL/GenBank/DDBJ whole genome shotgun (WGS) entry which is preliminary data.</text>
</comment>
<dbReference type="Proteomes" id="UP000036403">
    <property type="component" value="Unassembled WGS sequence"/>
</dbReference>
<name>A0A0J7JVK0_LASNI</name>
<feature type="compositionally biased region" description="Basic and acidic residues" evidence="1">
    <location>
        <begin position="66"/>
        <end position="75"/>
    </location>
</feature>
<dbReference type="EMBL" id="LBMM01027947">
    <property type="protein sequence ID" value="KMQ82144.1"/>
    <property type="molecule type" value="Genomic_DNA"/>
</dbReference>
<evidence type="ECO:0000313" key="2">
    <source>
        <dbReference type="EMBL" id="KMQ82144.1"/>
    </source>
</evidence>
<feature type="compositionally biased region" description="Polar residues" evidence="1">
    <location>
        <begin position="158"/>
        <end position="168"/>
    </location>
</feature>
<feature type="region of interest" description="Disordered" evidence="1">
    <location>
        <begin position="1"/>
        <end position="208"/>
    </location>
</feature>
<sequence>MEISRDDIVVPSEVESSSCVVAERNESSEDAIDLPMEISRDDNVESPSFVPSNRNESSEDAIGLISKDDIVDPAKEAPSPDAIDLPTEPISSDDDYDITDPSVDLWSSDDGYTTDPSVEPSCSGGGVDDTTDLSVEPSCSGGDDDAIDPSVDLWSSDDGYTTDSSVEPSCSGGGVDDTTDPSVDLWSSDGIDLPTEPSGSGGGYTTDPSVETRTANLFRVVNAIDDKIYIGITVLDLTRKMYDLKSKVNSGLQSRLHNHMRNLGIHYFRIEHIDTITFTDHGAMNRIILDEITKYPKALRLND</sequence>
<organism evidence="2 3">
    <name type="scientific">Lasius niger</name>
    <name type="common">Black garden ant</name>
    <dbReference type="NCBI Taxonomy" id="67767"/>
    <lineage>
        <taxon>Eukaryota</taxon>
        <taxon>Metazoa</taxon>
        <taxon>Ecdysozoa</taxon>
        <taxon>Arthropoda</taxon>
        <taxon>Hexapoda</taxon>
        <taxon>Insecta</taxon>
        <taxon>Pterygota</taxon>
        <taxon>Neoptera</taxon>
        <taxon>Endopterygota</taxon>
        <taxon>Hymenoptera</taxon>
        <taxon>Apocrita</taxon>
        <taxon>Aculeata</taxon>
        <taxon>Formicoidea</taxon>
        <taxon>Formicidae</taxon>
        <taxon>Formicinae</taxon>
        <taxon>Lasius</taxon>
        <taxon>Lasius</taxon>
    </lineage>
</organism>
<feature type="compositionally biased region" description="Polar residues" evidence="1">
    <location>
        <begin position="45"/>
        <end position="55"/>
    </location>
</feature>
<feature type="compositionally biased region" description="Low complexity" evidence="1">
    <location>
        <begin position="9"/>
        <end position="22"/>
    </location>
</feature>